<evidence type="ECO:0000313" key="2">
    <source>
        <dbReference type="EMBL" id="KAK6195164.1"/>
    </source>
</evidence>
<comment type="caution">
    <text evidence="2">The sequence shown here is derived from an EMBL/GenBank/DDBJ whole genome shotgun (WGS) entry which is preliminary data.</text>
</comment>
<evidence type="ECO:0000256" key="1">
    <source>
        <dbReference type="SAM" id="MobiDB-lite"/>
    </source>
</evidence>
<proteinExistence type="predicted"/>
<reference evidence="2 3" key="1">
    <citation type="submission" date="2024-01" db="EMBL/GenBank/DDBJ databases">
        <title>The genome of the rayed Mediterranean limpet Patella caerulea (Linnaeus, 1758).</title>
        <authorList>
            <person name="Anh-Thu Weber A."/>
            <person name="Halstead-Nussloch G."/>
        </authorList>
    </citation>
    <scope>NUCLEOTIDE SEQUENCE [LARGE SCALE GENOMIC DNA]</scope>
    <source>
        <strain evidence="2">AATW-2023a</strain>
        <tissue evidence="2">Whole specimen</tissue>
    </source>
</reference>
<protein>
    <submittedName>
        <fullName evidence="2">Uncharacterized protein</fullName>
    </submittedName>
</protein>
<dbReference type="Proteomes" id="UP001347796">
    <property type="component" value="Unassembled WGS sequence"/>
</dbReference>
<name>A0AAN8QH75_PATCE</name>
<feature type="region of interest" description="Disordered" evidence="1">
    <location>
        <begin position="1"/>
        <end position="53"/>
    </location>
</feature>
<dbReference type="AlphaFoldDB" id="A0AAN8QH75"/>
<dbReference type="EMBL" id="JAZGQO010000001">
    <property type="protein sequence ID" value="KAK6195164.1"/>
    <property type="molecule type" value="Genomic_DNA"/>
</dbReference>
<feature type="compositionally biased region" description="Basic and acidic residues" evidence="1">
    <location>
        <begin position="1"/>
        <end position="10"/>
    </location>
</feature>
<organism evidence="2 3">
    <name type="scientific">Patella caerulea</name>
    <name type="common">Rayed Mediterranean limpet</name>
    <dbReference type="NCBI Taxonomy" id="87958"/>
    <lineage>
        <taxon>Eukaryota</taxon>
        <taxon>Metazoa</taxon>
        <taxon>Spiralia</taxon>
        <taxon>Lophotrochozoa</taxon>
        <taxon>Mollusca</taxon>
        <taxon>Gastropoda</taxon>
        <taxon>Patellogastropoda</taxon>
        <taxon>Patelloidea</taxon>
        <taxon>Patellidae</taxon>
        <taxon>Patella</taxon>
    </lineage>
</organism>
<accession>A0AAN8QH75</accession>
<gene>
    <name evidence="2" type="ORF">SNE40_000644</name>
</gene>
<sequence>MNRSKSSDRGRRSKSTNENKSNGESPQTSRSKSVSRSEYGRNSPLFGTSRNVTPGELDVIVGRVTRPTVASRGGVDLHEKDFTYIHPKPQKTLLVIPGLERRYMGHQKVSRQEMDDIVDRLTRMTTAYDAKYGPDKNVWYDRSPQAVFKRSRSAKI</sequence>
<feature type="compositionally biased region" description="Polar residues" evidence="1">
    <location>
        <begin position="16"/>
        <end position="36"/>
    </location>
</feature>
<evidence type="ECO:0000313" key="3">
    <source>
        <dbReference type="Proteomes" id="UP001347796"/>
    </source>
</evidence>
<keyword evidence="3" id="KW-1185">Reference proteome</keyword>